<evidence type="ECO:0000313" key="3">
    <source>
        <dbReference type="EMBL" id="OIV35349.1"/>
    </source>
</evidence>
<feature type="domain" description="Peptidase S9 prolyl oligopeptidase catalytic" evidence="2">
    <location>
        <begin position="460"/>
        <end position="670"/>
    </location>
</feature>
<dbReference type="GO" id="GO:0008236">
    <property type="term" value="F:serine-type peptidase activity"/>
    <property type="evidence" value="ECO:0007669"/>
    <property type="project" value="InterPro"/>
</dbReference>
<feature type="compositionally biased region" description="Basic and acidic residues" evidence="1">
    <location>
        <begin position="116"/>
        <end position="126"/>
    </location>
</feature>
<dbReference type="InterPro" id="IPR050585">
    <property type="entry name" value="Xaa-Pro_dipeptidyl-ppase/CocE"/>
</dbReference>
<dbReference type="Proteomes" id="UP000243342">
    <property type="component" value="Unassembled WGS sequence"/>
</dbReference>
<protein>
    <submittedName>
        <fullName evidence="3">Acyl-peptide hydrolase</fullName>
    </submittedName>
</protein>
<dbReference type="Gene3D" id="3.40.50.1820">
    <property type="entry name" value="alpha/beta hydrolase"/>
    <property type="match status" value="1"/>
</dbReference>
<evidence type="ECO:0000313" key="4">
    <source>
        <dbReference type="Proteomes" id="UP000243342"/>
    </source>
</evidence>
<comment type="caution">
    <text evidence="3">The sequence shown here is derived from an EMBL/GenBank/DDBJ whole genome shotgun (WGS) entry which is preliminary data.</text>
</comment>
<dbReference type="SUPFAM" id="SSF69322">
    <property type="entry name" value="Tricorn protease domain 2"/>
    <property type="match status" value="1"/>
</dbReference>
<keyword evidence="4" id="KW-1185">Reference proteome</keyword>
<dbReference type="RefSeq" id="WP_071658705.1">
    <property type="nucleotide sequence ID" value="NZ_MLCF01000162.1"/>
</dbReference>
<dbReference type="AlphaFoldDB" id="A0A1J7B9S4"/>
<dbReference type="EMBL" id="MLCF01000162">
    <property type="protein sequence ID" value="OIV35349.1"/>
    <property type="molecule type" value="Genomic_DNA"/>
</dbReference>
<dbReference type="InterPro" id="IPR001375">
    <property type="entry name" value="Peptidase_S9_cat"/>
</dbReference>
<evidence type="ECO:0000259" key="2">
    <source>
        <dbReference type="Pfam" id="PF00326"/>
    </source>
</evidence>
<organism evidence="3 4">
    <name type="scientific">Mangrovactinospora gilvigrisea</name>
    <dbReference type="NCBI Taxonomy" id="1428644"/>
    <lineage>
        <taxon>Bacteria</taxon>
        <taxon>Bacillati</taxon>
        <taxon>Actinomycetota</taxon>
        <taxon>Actinomycetes</taxon>
        <taxon>Kitasatosporales</taxon>
        <taxon>Streptomycetaceae</taxon>
        <taxon>Mangrovactinospora</taxon>
    </lineage>
</organism>
<gene>
    <name evidence="3" type="ORF">BIV57_22135</name>
</gene>
<dbReference type="SUPFAM" id="SSF53474">
    <property type="entry name" value="alpha/beta-Hydrolases"/>
    <property type="match status" value="1"/>
</dbReference>
<dbReference type="InterPro" id="IPR029058">
    <property type="entry name" value="AB_hydrolase_fold"/>
</dbReference>
<dbReference type="GO" id="GO:0006508">
    <property type="term" value="P:proteolysis"/>
    <property type="evidence" value="ECO:0007669"/>
    <property type="project" value="InterPro"/>
</dbReference>
<feature type="region of interest" description="Disordered" evidence="1">
    <location>
        <begin position="116"/>
        <end position="135"/>
    </location>
</feature>
<sequence>MAEAGHEGRKAVTAGYGAWASPVSAAGAAAHDGRPTWVRHVGDEVWWTEPRPSEAGRVALVRRRADGRVQQLLEAPWNVRSRVHEYGGRSWTAAADRGGKAHAVFANFADQRLYRIDPDGEPRQEPRPLTPEPAIPSGLRYLEPQLVPERGEVWCIREEFHGEGPSELRRALVAVPLDGSAADDPSRVRVVLSDRHFLACPRLSPDGRRLTWIGWEHPAMPWDGTELRVALIGADGTAGEPRTVAGGPEVSVVQVEWDGPDRLLFVADPDGWWNLHRVELTAGGAADGDPVNLLPRPEEFGGPLWQLGARWFAPLPSGLIAVVHGRGPQRLAVFDPVSGDLRPCPGSYTEWAADLDVRGTAVIGVAGSAERGMEVVELDTSTGYLRVLVPAGLRGAADVPAAYLPHGESRAFQGPDGREVYANVYLPRNPDFTAPEGERPPFAVWVHGGPTSRSPLVHDLEVAYFTSRGIGVAEVNYGGSTGFGREYRNRLRGQWGVVDVADAALVAEALAAEGTADGERLAIRGGSAGGFTAAAALTTDLPEAAGVFRCAAISFPVLDLVGFGSGETHDFESRYMDSLVGRLPQDQQRYEERSPSRHADRMSAPFVLLQGLEDRVCPPSQAEKLLKAVEGRGIPHRYLAFEGEQHGFRRKETMITAFEAELSLYGQVFGFTPVGVELLELRK</sequence>
<dbReference type="OrthoDB" id="128799at2"/>
<evidence type="ECO:0000256" key="1">
    <source>
        <dbReference type="SAM" id="MobiDB-lite"/>
    </source>
</evidence>
<dbReference type="STRING" id="1428644.BIV57_22135"/>
<name>A0A1J7B9S4_9ACTN</name>
<dbReference type="Pfam" id="PF00326">
    <property type="entry name" value="Peptidase_S9"/>
    <property type="match status" value="1"/>
</dbReference>
<accession>A0A1J7B9S4</accession>
<dbReference type="PANTHER" id="PTHR43056:SF5">
    <property type="entry name" value="PEPTIDASE S9 PROLYL OLIGOPEPTIDASE CATALYTIC DOMAIN-CONTAINING PROTEIN"/>
    <property type="match status" value="1"/>
</dbReference>
<keyword evidence="3" id="KW-0378">Hydrolase</keyword>
<dbReference type="PANTHER" id="PTHR43056">
    <property type="entry name" value="PEPTIDASE S9 PROLYL OLIGOPEPTIDASE"/>
    <property type="match status" value="1"/>
</dbReference>
<reference evidence="3 4" key="1">
    <citation type="submission" date="2016-10" db="EMBL/GenBank/DDBJ databases">
        <title>Genome sequence of Streptomyces gilvigriseus MUSC 26.</title>
        <authorList>
            <person name="Lee L.-H."/>
            <person name="Ser H.-L."/>
        </authorList>
    </citation>
    <scope>NUCLEOTIDE SEQUENCE [LARGE SCALE GENOMIC DNA]</scope>
    <source>
        <strain evidence="3 4">MUSC 26</strain>
    </source>
</reference>
<proteinExistence type="predicted"/>